<gene>
    <name evidence="7" type="ORF">DICVIV_09382</name>
</gene>
<keyword evidence="8" id="KW-1185">Reference proteome</keyword>
<reference evidence="8" key="2">
    <citation type="journal article" date="2016" name="Sci. Rep.">
        <title>Dictyocaulus viviparus genome, variome and transcriptome elucidate lungworm biology and support future intervention.</title>
        <authorList>
            <person name="McNulty S.N."/>
            <person name="Strube C."/>
            <person name="Rosa B.A."/>
            <person name="Martin J.C."/>
            <person name="Tyagi R."/>
            <person name="Choi Y.J."/>
            <person name="Wang Q."/>
            <person name="Hallsworth Pepin K."/>
            <person name="Zhang X."/>
            <person name="Ozersky P."/>
            <person name="Wilson R.K."/>
            <person name="Sternberg P.W."/>
            <person name="Gasser R.B."/>
            <person name="Mitreva M."/>
        </authorList>
    </citation>
    <scope>NUCLEOTIDE SEQUENCE [LARGE SCALE GENOMIC DNA]</scope>
    <source>
        <strain evidence="8">HannoverDv2000</strain>
    </source>
</reference>
<evidence type="ECO:0000256" key="2">
    <source>
        <dbReference type="ARBA" id="ARBA00023242"/>
    </source>
</evidence>
<evidence type="ECO:0000313" key="8">
    <source>
        <dbReference type="Proteomes" id="UP000053766"/>
    </source>
</evidence>
<dbReference type="PANTHER" id="PTHR15683:SF8">
    <property type="entry name" value="SCAFFOLD ATTACHMENT FACTOR B, ISOFORM B"/>
    <property type="match status" value="1"/>
</dbReference>
<dbReference type="Pfam" id="PF00076">
    <property type="entry name" value="RRM_1"/>
    <property type="match status" value="1"/>
</dbReference>
<dbReference type="SMART" id="SM00360">
    <property type="entry name" value="RRM"/>
    <property type="match status" value="1"/>
</dbReference>
<evidence type="ECO:0000256" key="1">
    <source>
        <dbReference type="ARBA" id="ARBA00004123"/>
    </source>
</evidence>
<dbReference type="PROSITE" id="PS50102">
    <property type="entry name" value="RRM"/>
    <property type="match status" value="1"/>
</dbReference>
<dbReference type="GO" id="GO:0043565">
    <property type="term" value="F:sequence-specific DNA binding"/>
    <property type="evidence" value="ECO:0007669"/>
    <property type="project" value="TreeGrafter"/>
</dbReference>
<feature type="region of interest" description="Disordered" evidence="5">
    <location>
        <begin position="426"/>
        <end position="585"/>
    </location>
</feature>
<evidence type="ECO:0000256" key="3">
    <source>
        <dbReference type="PROSITE-ProRule" id="PRU00176"/>
    </source>
</evidence>
<dbReference type="GO" id="GO:0006357">
    <property type="term" value="P:regulation of transcription by RNA polymerase II"/>
    <property type="evidence" value="ECO:0007669"/>
    <property type="project" value="TreeGrafter"/>
</dbReference>
<feature type="compositionally biased region" description="Polar residues" evidence="5">
    <location>
        <begin position="249"/>
        <end position="267"/>
    </location>
</feature>
<dbReference type="PANTHER" id="PTHR15683">
    <property type="entry name" value="SCAFFOLD ATTACHMENT FACTOR B-RELATED"/>
    <property type="match status" value="1"/>
</dbReference>
<reference evidence="7 8" key="1">
    <citation type="submission" date="2013-11" db="EMBL/GenBank/DDBJ databases">
        <title>Draft genome of the bovine lungworm Dictyocaulus viviparus.</title>
        <authorList>
            <person name="Mitreva M."/>
        </authorList>
    </citation>
    <scope>NUCLEOTIDE SEQUENCE [LARGE SCALE GENOMIC DNA]</scope>
    <source>
        <strain evidence="7 8">HannoverDv2000</strain>
    </source>
</reference>
<dbReference type="InterPro" id="IPR000504">
    <property type="entry name" value="RRM_dom"/>
</dbReference>
<dbReference type="AlphaFoldDB" id="A0A0D8XIV8"/>
<dbReference type="InterPro" id="IPR012677">
    <property type="entry name" value="Nucleotide-bd_a/b_plait_sf"/>
</dbReference>
<feature type="region of interest" description="Disordered" evidence="5">
    <location>
        <begin position="196"/>
        <end position="330"/>
    </location>
</feature>
<keyword evidence="3" id="KW-0694">RNA-binding</keyword>
<comment type="subcellular location">
    <subcellularLocation>
        <location evidence="1">Nucleus</location>
    </subcellularLocation>
</comment>
<feature type="coiled-coil region" evidence="4">
    <location>
        <begin position="371"/>
        <end position="425"/>
    </location>
</feature>
<dbReference type="Gene3D" id="3.30.70.330">
    <property type="match status" value="1"/>
</dbReference>
<feature type="compositionally biased region" description="Low complexity" evidence="5">
    <location>
        <begin position="545"/>
        <end position="585"/>
    </location>
</feature>
<evidence type="ECO:0000259" key="6">
    <source>
        <dbReference type="PROSITE" id="PS50102"/>
    </source>
</evidence>
<dbReference type="InterPro" id="IPR035979">
    <property type="entry name" value="RBD_domain_sf"/>
</dbReference>
<proteinExistence type="predicted"/>
<feature type="region of interest" description="Disordered" evidence="5">
    <location>
        <begin position="599"/>
        <end position="636"/>
    </location>
</feature>
<feature type="compositionally biased region" description="Low complexity" evidence="5">
    <location>
        <begin position="599"/>
        <end position="615"/>
    </location>
</feature>
<dbReference type="GO" id="GO:0003723">
    <property type="term" value="F:RNA binding"/>
    <property type="evidence" value="ECO:0007669"/>
    <property type="project" value="UniProtKB-UniRule"/>
</dbReference>
<dbReference type="EMBL" id="KN716461">
    <property type="protein sequence ID" value="KJH44595.1"/>
    <property type="molecule type" value="Genomic_DNA"/>
</dbReference>
<accession>A0A0D8XIV8</accession>
<feature type="compositionally biased region" description="Gly residues" evidence="5">
    <location>
        <begin position="616"/>
        <end position="635"/>
    </location>
</feature>
<feature type="domain" description="RRM" evidence="6">
    <location>
        <begin position="125"/>
        <end position="203"/>
    </location>
</feature>
<feature type="compositionally biased region" description="Basic and acidic residues" evidence="5">
    <location>
        <begin position="498"/>
        <end position="508"/>
    </location>
</feature>
<dbReference type="SUPFAM" id="SSF54928">
    <property type="entry name" value="RNA-binding domain, RBD"/>
    <property type="match status" value="1"/>
</dbReference>
<keyword evidence="4" id="KW-0175">Coiled coil</keyword>
<evidence type="ECO:0000256" key="4">
    <source>
        <dbReference type="SAM" id="Coils"/>
    </source>
</evidence>
<keyword evidence="2" id="KW-0539">Nucleus</keyword>
<dbReference type="GO" id="GO:0005634">
    <property type="term" value="C:nucleus"/>
    <property type="evidence" value="ECO:0007669"/>
    <property type="project" value="UniProtKB-SubCell"/>
</dbReference>
<feature type="compositionally biased region" description="Basic and acidic residues" evidence="5">
    <location>
        <begin position="448"/>
        <end position="462"/>
    </location>
</feature>
<organism evidence="7 8">
    <name type="scientific">Dictyocaulus viviparus</name>
    <name type="common">Bovine lungworm</name>
    <dbReference type="NCBI Taxonomy" id="29172"/>
    <lineage>
        <taxon>Eukaryota</taxon>
        <taxon>Metazoa</taxon>
        <taxon>Ecdysozoa</taxon>
        <taxon>Nematoda</taxon>
        <taxon>Chromadorea</taxon>
        <taxon>Rhabditida</taxon>
        <taxon>Rhabditina</taxon>
        <taxon>Rhabditomorpha</taxon>
        <taxon>Strongyloidea</taxon>
        <taxon>Metastrongylidae</taxon>
        <taxon>Dictyocaulus</taxon>
    </lineage>
</organism>
<name>A0A0D8XIV8_DICVI</name>
<feature type="compositionally biased region" description="Basic and acidic residues" evidence="5">
    <location>
        <begin position="472"/>
        <end position="485"/>
    </location>
</feature>
<dbReference type="STRING" id="29172.A0A0D8XIV8"/>
<dbReference type="OrthoDB" id="6159259at2759"/>
<evidence type="ECO:0000256" key="5">
    <source>
        <dbReference type="SAM" id="MobiDB-lite"/>
    </source>
</evidence>
<feature type="compositionally biased region" description="Basic and acidic residues" evidence="5">
    <location>
        <begin position="268"/>
        <end position="322"/>
    </location>
</feature>
<dbReference type="Proteomes" id="UP000053766">
    <property type="component" value="Unassembled WGS sequence"/>
</dbReference>
<protein>
    <recommendedName>
        <fullName evidence="6">RRM domain-containing protein</fullName>
    </recommendedName>
</protein>
<evidence type="ECO:0000313" key="7">
    <source>
        <dbReference type="EMBL" id="KJH44595.1"/>
    </source>
</evidence>
<dbReference type="InterPro" id="IPR051738">
    <property type="entry name" value="SAF_Modulators"/>
</dbReference>
<feature type="compositionally biased region" description="Basic and acidic residues" evidence="5">
    <location>
        <begin position="217"/>
        <end position="235"/>
    </location>
</feature>
<sequence>MGYYFTRGITQMILRLVENGDGAAKGDHEETVRMETDTSQQAASNDIVKADMGDNSKELVIADELVRATTLTMNDEEMLEDPLDVPPENMTTSAKLAVNISAQPSVKTSVQAPLSDDKENDIAARSIWVRGLTSATKAADLKVLCTQYGKVVRAKIYTSKKQSTSACYGYVTMADTAAAEKAASAMHKTQIKGRTISVEKADKSKVPAVKSTAATPMKKDANDLAAKRDSEKKSAVDGVKNKAPIVAEKSQSTEVKTKSAGSSTSTLSKRDNSRSDRKRDDKEKQRSSHSEKRDSEKPLKSSFGKRDFSRRVVARDPRRDSQRTISAARRYPLTRGIASHSLRGRITRPGERGGYMSSIRRPETMSQRDLLTLMRRKEEEHRRREAEIEKERALERERERIRFEREQLEKERLQLQLQAALQQQKMAAISSSRTKDSYTTSRSTSRVRHGDYRTSRDGRGEKLSSSSPRHRSTTETRRSLTESRSRHIGSTDRSSSSRVERDRSEHKSSTATSRGRSRHDSYSSPRRHGSSQPASYSSGKEYDRGYSSSRGGHSFSGRGSSYFGNSRDAYSSTTSRIGSSTGWVSSSGTGFGSSSAWDRNGGSALSHSGSGSAWSGRGGAGSGGWSTFGSGGTSASGGMRYDYDKYQQRF</sequence>
<dbReference type="GO" id="GO:0050684">
    <property type="term" value="P:regulation of mRNA processing"/>
    <property type="evidence" value="ECO:0007669"/>
    <property type="project" value="TreeGrafter"/>
</dbReference>